<keyword evidence="2 6" id="KW-0812">Transmembrane</keyword>
<proteinExistence type="predicted"/>
<keyword evidence="9" id="KW-1185">Reference proteome</keyword>
<feature type="transmembrane region" description="Helical" evidence="6">
    <location>
        <begin position="319"/>
        <end position="339"/>
    </location>
</feature>
<evidence type="ECO:0000256" key="3">
    <source>
        <dbReference type="ARBA" id="ARBA00022989"/>
    </source>
</evidence>
<organism evidence="8 9">
    <name type="scientific">Microbacterium panaciterrae</name>
    <dbReference type="NCBI Taxonomy" id="985759"/>
    <lineage>
        <taxon>Bacteria</taxon>
        <taxon>Bacillati</taxon>
        <taxon>Actinomycetota</taxon>
        <taxon>Actinomycetes</taxon>
        <taxon>Micrococcales</taxon>
        <taxon>Microbacteriaceae</taxon>
        <taxon>Microbacterium</taxon>
    </lineage>
</organism>
<evidence type="ECO:0000256" key="1">
    <source>
        <dbReference type="ARBA" id="ARBA00004141"/>
    </source>
</evidence>
<keyword evidence="4 6" id="KW-0472">Membrane</keyword>
<feature type="transmembrane region" description="Helical" evidence="6">
    <location>
        <begin position="224"/>
        <end position="249"/>
    </location>
</feature>
<evidence type="ECO:0000256" key="6">
    <source>
        <dbReference type="SAM" id="Phobius"/>
    </source>
</evidence>
<sequence>MSGVLETPNPVTEPLGVQLAPNRSRTLGALIAAPLIFIFVFVFCYVSALHAPTPHDVPVGIVASSSTQAQVEDGIADKAGDDAFTFIDYSSADAARKAIKEREAFAAIVVEDDKVVTIVASSAGVSGTSIVKKIGAEVAHALNLPAQVDDVAPTRKGDGSGTGIFFLFVVTTVGSYLVITMLYQAHPRARLRTQLIAAVAAAIVTPIVCFALSSIFIGDYGAEFGTIAGVLGVATLYGLTVAMVAIVLVRVIGPVASLACNLLLTAFNLPSAGGAVAVGFLPPFWQDVHGIWIGAGALESMRSILYFEGAQLGRSMTQLLIWTAGAALGIIIVGIVGAVRRRRPMLNRPSESTPADPTDLTEHSEETIEPVEAASAGASMPASR</sequence>
<dbReference type="InterPro" id="IPR013525">
    <property type="entry name" value="ABC2_TM"/>
</dbReference>
<feature type="transmembrane region" description="Helical" evidence="6">
    <location>
        <begin position="27"/>
        <end position="48"/>
    </location>
</feature>
<accession>A0ABP8PQC6</accession>
<feature type="transmembrane region" description="Helical" evidence="6">
    <location>
        <begin position="195"/>
        <end position="218"/>
    </location>
</feature>
<dbReference type="EMBL" id="BAABGP010000024">
    <property type="protein sequence ID" value="GAA4491379.1"/>
    <property type="molecule type" value="Genomic_DNA"/>
</dbReference>
<comment type="caution">
    <text evidence="8">The sequence shown here is derived from an EMBL/GenBank/DDBJ whole genome shotgun (WGS) entry which is preliminary data.</text>
</comment>
<feature type="transmembrane region" description="Helical" evidence="6">
    <location>
        <begin position="163"/>
        <end position="183"/>
    </location>
</feature>
<comment type="subcellular location">
    <subcellularLocation>
        <location evidence="1">Membrane</location>
        <topology evidence="1">Multi-pass membrane protein</topology>
    </subcellularLocation>
</comment>
<keyword evidence="3 6" id="KW-1133">Transmembrane helix</keyword>
<dbReference type="Pfam" id="PF12698">
    <property type="entry name" value="ABC2_membrane_3"/>
    <property type="match status" value="1"/>
</dbReference>
<evidence type="ECO:0000256" key="5">
    <source>
        <dbReference type="SAM" id="MobiDB-lite"/>
    </source>
</evidence>
<feature type="transmembrane region" description="Helical" evidence="6">
    <location>
        <begin position="261"/>
        <end position="281"/>
    </location>
</feature>
<gene>
    <name evidence="8" type="ORF">GCM10023171_35210</name>
</gene>
<reference evidence="9" key="1">
    <citation type="journal article" date="2019" name="Int. J. Syst. Evol. Microbiol.">
        <title>The Global Catalogue of Microorganisms (GCM) 10K type strain sequencing project: providing services to taxonomists for standard genome sequencing and annotation.</title>
        <authorList>
            <consortium name="The Broad Institute Genomics Platform"/>
            <consortium name="The Broad Institute Genome Sequencing Center for Infectious Disease"/>
            <person name="Wu L."/>
            <person name="Ma J."/>
        </authorList>
    </citation>
    <scope>NUCLEOTIDE SEQUENCE [LARGE SCALE GENOMIC DNA]</scope>
    <source>
        <strain evidence="9">JCM 17839</strain>
    </source>
</reference>
<dbReference type="Proteomes" id="UP001500731">
    <property type="component" value="Unassembled WGS sequence"/>
</dbReference>
<dbReference type="RefSeq" id="WP_345188761.1">
    <property type="nucleotide sequence ID" value="NZ_BAABGP010000024.1"/>
</dbReference>
<evidence type="ECO:0000259" key="7">
    <source>
        <dbReference type="Pfam" id="PF12698"/>
    </source>
</evidence>
<feature type="region of interest" description="Disordered" evidence="5">
    <location>
        <begin position="346"/>
        <end position="384"/>
    </location>
</feature>
<evidence type="ECO:0000256" key="2">
    <source>
        <dbReference type="ARBA" id="ARBA00022692"/>
    </source>
</evidence>
<name>A0ABP8PQC6_9MICO</name>
<feature type="domain" description="ABC-2 type transporter transmembrane" evidence="7">
    <location>
        <begin position="30"/>
        <end position="325"/>
    </location>
</feature>
<evidence type="ECO:0000313" key="9">
    <source>
        <dbReference type="Proteomes" id="UP001500731"/>
    </source>
</evidence>
<protein>
    <submittedName>
        <fullName evidence="8">DUF3533 domain-containing protein</fullName>
    </submittedName>
</protein>
<evidence type="ECO:0000313" key="8">
    <source>
        <dbReference type="EMBL" id="GAA4491379.1"/>
    </source>
</evidence>
<evidence type="ECO:0000256" key="4">
    <source>
        <dbReference type="ARBA" id="ARBA00023136"/>
    </source>
</evidence>